<dbReference type="GO" id="GO:0005506">
    <property type="term" value="F:iron ion binding"/>
    <property type="evidence" value="ECO:0007669"/>
    <property type="project" value="InterPro"/>
</dbReference>
<dbReference type="PROSITE" id="PS00086">
    <property type="entry name" value="CYTOCHROME_P450"/>
    <property type="match status" value="1"/>
</dbReference>
<keyword evidence="5 8" id="KW-0560">Oxidoreductase</keyword>
<dbReference type="GO" id="GO:0016705">
    <property type="term" value="F:oxidoreductase activity, acting on paired donors, with incorporation or reduction of molecular oxygen"/>
    <property type="evidence" value="ECO:0007669"/>
    <property type="project" value="InterPro"/>
</dbReference>
<keyword evidence="7 8" id="KW-0503">Monooxygenase</keyword>
<keyword evidence="6 8" id="KW-0408">Iron</keyword>
<dbReference type="CDD" id="cd11031">
    <property type="entry name" value="Cyp158A-like"/>
    <property type="match status" value="1"/>
</dbReference>
<comment type="cofactor">
    <cofactor evidence="1">
        <name>heme</name>
        <dbReference type="ChEBI" id="CHEBI:30413"/>
    </cofactor>
</comment>
<evidence type="ECO:0000256" key="1">
    <source>
        <dbReference type="ARBA" id="ARBA00001971"/>
    </source>
</evidence>
<dbReference type="RefSeq" id="WP_184712283.1">
    <property type="nucleotide sequence ID" value="NZ_JACHJP010000001.1"/>
</dbReference>
<evidence type="ECO:0000256" key="5">
    <source>
        <dbReference type="ARBA" id="ARBA00023002"/>
    </source>
</evidence>
<reference evidence="9 10" key="1">
    <citation type="submission" date="2020-08" db="EMBL/GenBank/DDBJ databases">
        <title>Genomic Encyclopedia of Type Strains, Phase III (KMG-III): the genomes of soil and plant-associated and newly described type strains.</title>
        <authorList>
            <person name="Whitman W."/>
        </authorList>
    </citation>
    <scope>NUCLEOTIDE SEQUENCE [LARGE SCALE GENOMIC DNA]</scope>
    <source>
        <strain evidence="9 10">CECT 8840</strain>
    </source>
</reference>
<comment type="similarity">
    <text evidence="2 8">Belongs to the cytochrome P450 family.</text>
</comment>
<dbReference type="Gene3D" id="1.10.630.10">
    <property type="entry name" value="Cytochrome P450"/>
    <property type="match status" value="1"/>
</dbReference>
<evidence type="ECO:0000256" key="2">
    <source>
        <dbReference type="ARBA" id="ARBA00010617"/>
    </source>
</evidence>
<dbReference type="PRINTS" id="PR00385">
    <property type="entry name" value="P450"/>
</dbReference>
<protein>
    <submittedName>
        <fullName evidence="9">Cytochrome P450</fullName>
    </submittedName>
</protein>
<dbReference type="GO" id="GO:0004497">
    <property type="term" value="F:monooxygenase activity"/>
    <property type="evidence" value="ECO:0007669"/>
    <property type="project" value="UniProtKB-KW"/>
</dbReference>
<dbReference type="Proteomes" id="UP000552644">
    <property type="component" value="Unassembled WGS sequence"/>
</dbReference>
<dbReference type="InterPro" id="IPR036396">
    <property type="entry name" value="Cyt_P450_sf"/>
</dbReference>
<evidence type="ECO:0000256" key="7">
    <source>
        <dbReference type="ARBA" id="ARBA00023033"/>
    </source>
</evidence>
<proteinExistence type="inferred from homology"/>
<organism evidence="9 10">
    <name type="scientific">Streptosporangium saharense</name>
    <dbReference type="NCBI Taxonomy" id="1706840"/>
    <lineage>
        <taxon>Bacteria</taxon>
        <taxon>Bacillati</taxon>
        <taxon>Actinomycetota</taxon>
        <taxon>Actinomycetes</taxon>
        <taxon>Streptosporangiales</taxon>
        <taxon>Streptosporangiaceae</taxon>
        <taxon>Streptosporangium</taxon>
    </lineage>
</organism>
<keyword evidence="4 8" id="KW-0479">Metal-binding</keyword>
<evidence type="ECO:0000313" key="9">
    <source>
        <dbReference type="EMBL" id="MBB4913517.1"/>
    </source>
</evidence>
<dbReference type="AlphaFoldDB" id="A0A7W7QH36"/>
<name>A0A7W7QH36_9ACTN</name>
<dbReference type="InterPro" id="IPR002397">
    <property type="entry name" value="Cyt_P450_B"/>
</dbReference>
<evidence type="ECO:0000256" key="6">
    <source>
        <dbReference type="ARBA" id="ARBA00023004"/>
    </source>
</evidence>
<evidence type="ECO:0000256" key="4">
    <source>
        <dbReference type="ARBA" id="ARBA00022723"/>
    </source>
</evidence>
<dbReference type="EMBL" id="JACHJP010000001">
    <property type="protein sequence ID" value="MBB4913517.1"/>
    <property type="molecule type" value="Genomic_DNA"/>
</dbReference>
<dbReference type="PANTHER" id="PTHR46696">
    <property type="entry name" value="P450, PUTATIVE (EUROFUNG)-RELATED"/>
    <property type="match status" value="1"/>
</dbReference>
<comment type="caution">
    <text evidence="9">The sequence shown here is derived from an EMBL/GenBank/DDBJ whole genome shotgun (WGS) entry which is preliminary data.</text>
</comment>
<dbReference type="InterPro" id="IPR001128">
    <property type="entry name" value="Cyt_P450"/>
</dbReference>
<evidence type="ECO:0000256" key="8">
    <source>
        <dbReference type="RuleBase" id="RU000461"/>
    </source>
</evidence>
<evidence type="ECO:0000313" key="10">
    <source>
        <dbReference type="Proteomes" id="UP000552644"/>
    </source>
</evidence>
<dbReference type="InterPro" id="IPR017972">
    <property type="entry name" value="Cyt_P450_CS"/>
</dbReference>
<accession>A0A7W7QH36</accession>
<dbReference type="Pfam" id="PF00067">
    <property type="entry name" value="p450"/>
    <property type="match status" value="1"/>
</dbReference>
<dbReference type="FunFam" id="1.10.630.10:FF:000018">
    <property type="entry name" value="Cytochrome P450 monooxygenase"/>
    <property type="match status" value="1"/>
</dbReference>
<evidence type="ECO:0000256" key="3">
    <source>
        <dbReference type="ARBA" id="ARBA00022617"/>
    </source>
</evidence>
<dbReference type="PANTHER" id="PTHR46696:SF5">
    <property type="entry name" value="CYTOCHROME P450 BJ-1"/>
    <property type="match status" value="1"/>
</dbReference>
<dbReference type="SUPFAM" id="SSF48264">
    <property type="entry name" value="Cytochrome P450"/>
    <property type="match status" value="1"/>
</dbReference>
<keyword evidence="3 8" id="KW-0349">Heme</keyword>
<dbReference type="GO" id="GO:0020037">
    <property type="term" value="F:heme binding"/>
    <property type="evidence" value="ECO:0007669"/>
    <property type="project" value="InterPro"/>
</dbReference>
<keyword evidence="10" id="KW-1185">Reference proteome</keyword>
<gene>
    <name evidence="9" type="ORF">FHS44_000589</name>
</gene>
<sequence length="403" mass="44265">MTTDEQVLNYPFPGETALEPPAEWERLREQCPVAHVRLPSGDQATLLTRYDDVKRVLADPRFTRQLTAPDAARLSAEGGGVFSGEMSQIIPDMGEGHLHWRRLVARWFTAKRMIALRPAMTEIADRLVDDMVAAGPPGDLRAALGFPLPVYVICDMLGVPAEDRDRFSHWSDALLNLTRYTKAETEASQVEFFQYMSEHVTAKRAEPGEDLLSELIAVGPPEDGGLSDLQIVVTGMGLLVAGHETTANMIGKMVAMLLGDRSRWERLLADPSLVRTTVEEALRLDANAGFGLPRYLHEEIEVSGTALPRGTTVICSMASANRDEGVFDAADEMDLGRSPNQHLAFGSGIHSCLGQALARTELQVVLEVLLRRLPTLELAVPQEELRRVEGLAVGGLSELPVRW</sequence>
<dbReference type="PRINTS" id="PR00359">
    <property type="entry name" value="BP450"/>
</dbReference>